<evidence type="ECO:0000313" key="2">
    <source>
        <dbReference type="Proteomes" id="UP001732700"/>
    </source>
</evidence>
<evidence type="ECO:0000313" key="1">
    <source>
        <dbReference type="EnsemblPlants" id="AVESA.00010b.r2.2DG0371550.1.CDS"/>
    </source>
</evidence>
<reference evidence="1" key="1">
    <citation type="submission" date="2021-05" db="EMBL/GenBank/DDBJ databases">
        <authorList>
            <person name="Scholz U."/>
            <person name="Mascher M."/>
            <person name="Fiebig A."/>
        </authorList>
    </citation>
    <scope>NUCLEOTIDE SEQUENCE [LARGE SCALE GENOMIC DNA]</scope>
</reference>
<sequence>MKDYQKLEIMMYESKGFRKNKIMDIFECTLGDKVGFIKKDIYNFSSKYKRSRIEDGDANATLAVLKDRRDKDPEFFFDYQVDSEGRLKNLFWCDGQSRMDYQSFGDVVVFDSTYRMNRYKMPFVPFVGLNHHRQTTVFACGIVSDETVETYNWLLCTFLRAMCQKKPKSIITDSDNARIKAIRQTLPGTDHRVCSWHIEKNMKKHLHFSYLELFRSFIYEVCSCSVFESKWSSFVQKYQTNRNKEWLNRMYKKRRLWAAAFLCDKYFMGMRTNQRSESLNSRLHVHLDGFMSLFDLLQHYEVCVSDMRRRESELDTIASQSWPVTVTNSREIEKAVAHIFTFANFKLVQEQLHMVSTFDIGEVTLDGNCTRYRLISNVIPGREFYVEYTCLGSNSDIKCSCRKIQRDGIPCKHIFLVLSQAGVTEMPKCCVLQRMSKNAKAGLPSVRKSDLHVWTKRQSRYHELRSLGSELFDLVSGSDDRFAEVKDYLVGEIKRQKSSSKPANDAPAPDRGGSGSAPEPRAHALDPNVVVTKGAPKGRIKSFDEPPKPRLCSRCRQPGHDIRTCPDEPN</sequence>
<protein>
    <submittedName>
        <fullName evidence="1">Uncharacterized protein</fullName>
    </submittedName>
</protein>
<accession>A0ACD5V4G4</accession>
<dbReference type="Proteomes" id="UP001732700">
    <property type="component" value="Chromosome 2D"/>
</dbReference>
<proteinExistence type="predicted"/>
<name>A0ACD5V4G4_AVESA</name>
<dbReference type="EnsemblPlants" id="AVESA.00010b.r2.2DG0371550.1">
    <property type="protein sequence ID" value="AVESA.00010b.r2.2DG0371550.1.CDS"/>
    <property type="gene ID" value="AVESA.00010b.r2.2DG0371550"/>
</dbReference>
<organism evidence="1 2">
    <name type="scientific">Avena sativa</name>
    <name type="common">Oat</name>
    <dbReference type="NCBI Taxonomy" id="4498"/>
    <lineage>
        <taxon>Eukaryota</taxon>
        <taxon>Viridiplantae</taxon>
        <taxon>Streptophyta</taxon>
        <taxon>Embryophyta</taxon>
        <taxon>Tracheophyta</taxon>
        <taxon>Spermatophyta</taxon>
        <taxon>Magnoliopsida</taxon>
        <taxon>Liliopsida</taxon>
        <taxon>Poales</taxon>
        <taxon>Poaceae</taxon>
        <taxon>BOP clade</taxon>
        <taxon>Pooideae</taxon>
        <taxon>Poodae</taxon>
        <taxon>Poeae</taxon>
        <taxon>Poeae Chloroplast Group 1 (Aveneae type)</taxon>
        <taxon>Aveninae</taxon>
        <taxon>Avena</taxon>
    </lineage>
</organism>
<reference evidence="1" key="2">
    <citation type="submission" date="2025-09" db="UniProtKB">
        <authorList>
            <consortium name="EnsemblPlants"/>
        </authorList>
    </citation>
    <scope>IDENTIFICATION</scope>
</reference>
<keyword evidence="2" id="KW-1185">Reference proteome</keyword>